<dbReference type="EMBL" id="AAVT01000002">
    <property type="protein sequence ID" value="EAW31973.1"/>
    <property type="molecule type" value="Genomic_DNA"/>
</dbReference>
<evidence type="ECO:0000259" key="3">
    <source>
        <dbReference type="PROSITE" id="PS51762"/>
    </source>
</evidence>
<organism evidence="4 5">
    <name type="scientific">marine gamma proteobacterium HTCC2143</name>
    <dbReference type="NCBI Taxonomy" id="247633"/>
    <lineage>
        <taxon>Bacteria</taxon>
        <taxon>Pseudomonadati</taxon>
        <taxon>Pseudomonadota</taxon>
        <taxon>Gammaproteobacteria</taxon>
        <taxon>Cellvibrionales</taxon>
        <taxon>Spongiibacteraceae</taxon>
        <taxon>BD1-7 clade</taxon>
    </lineage>
</organism>
<name>A0YBP3_9GAMM</name>
<evidence type="ECO:0000256" key="2">
    <source>
        <dbReference type="SAM" id="SignalP"/>
    </source>
</evidence>
<dbReference type="SUPFAM" id="SSF49785">
    <property type="entry name" value="Galactose-binding domain-like"/>
    <property type="match status" value="1"/>
</dbReference>
<dbReference type="InterPro" id="IPR008979">
    <property type="entry name" value="Galactose-bd-like_sf"/>
</dbReference>
<evidence type="ECO:0000313" key="4">
    <source>
        <dbReference type="EMBL" id="EAW31973.1"/>
    </source>
</evidence>
<dbReference type="InterPro" id="IPR050546">
    <property type="entry name" value="Glycosyl_Hydrlase_16"/>
</dbReference>
<evidence type="ECO:0000256" key="1">
    <source>
        <dbReference type="ARBA" id="ARBA00006865"/>
    </source>
</evidence>
<feature type="signal peptide" evidence="2">
    <location>
        <begin position="1"/>
        <end position="23"/>
    </location>
</feature>
<dbReference type="GO" id="GO:0004553">
    <property type="term" value="F:hydrolase activity, hydrolyzing O-glycosyl compounds"/>
    <property type="evidence" value="ECO:0007669"/>
    <property type="project" value="InterPro"/>
</dbReference>
<proteinExistence type="inferred from homology"/>
<feature type="domain" description="GH16" evidence="3">
    <location>
        <begin position="227"/>
        <end position="459"/>
    </location>
</feature>
<dbReference type="CDD" id="cd08023">
    <property type="entry name" value="GH16_laminarinase_like"/>
    <property type="match status" value="1"/>
</dbReference>
<comment type="similarity">
    <text evidence="1">Belongs to the glycosyl hydrolase 16 family.</text>
</comment>
<reference evidence="4 5" key="1">
    <citation type="journal article" date="2010" name="J. Bacteriol.">
        <title>Genome sequence of the oligotrophic marine Gammaproteobacterium HTCC2143, isolated from the Oregon Coast.</title>
        <authorList>
            <person name="Oh H.M."/>
            <person name="Kang I."/>
            <person name="Ferriera S."/>
            <person name="Giovannoni S.J."/>
            <person name="Cho J.C."/>
        </authorList>
    </citation>
    <scope>NUCLEOTIDE SEQUENCE [LARGE SCALE GENOMIC DNA]</scope>
    <source>
        <strain evidence="4 5">HTCC2143</strain>
    </source>
</reference>
<dbReference type="Proteomes" id="UP000004931">
    <property type="component" value="Unassembled WGS sequence"/>
</dbReference>
<dbReference type="InterPro" id="IPR013320">
    <property type="entry name" value="ConA-like_dom_sf"/>
</dbReference>
<dbReference type="Gene3D" id="2.60.120.430">
    <property type="entry name" value="Galactose-binding lectin"/>
    <property type="match status" value="1"/>
</dbReference>
<dbReference type="PROSITE" id="PS51257">
    <property type="entry name" value="PROKAR_LIPOPROTEIN"/>
    <property type="match status" value="1"/>
</dbReference>
<sequence>MRKRASLPVVAASLLLAACSASLDSKKMSAEDSLVQVMAPELADDTSLIWAVNVGGGQYRGVDGVSYEADSGNTDGITGRIDAIEGTQDKPLYETYKMGDLTYAKAVPNGHYELTFKFAEPATTPDRRRLFSVFAEDKQVISNLDVTESREARVYSALAKTVIGVEVTDGELNIQLRGHEGTGLLNGFLVRQKQPWDTTRKLLWHDEFDGRGLATVEAPDPALWTVDVWRAHKVNDENQAYTDRSKNIRVEGGYLVLEAHQEDYQNGAYTSGRVHSASKGSLLYGRVEVRARLPKGRGSWSAIWMLPEDPFKYASNCQTGDAWQGSENCDAWPNSGEIDIMEHVANDMDNVHGTVHNRGYYGINFEQRKGSINVEGAGEEFHVYAVDWTPNALRFYVDGSLYFTYKNEGEGWLAWPYDHPYHVILNLAVGGIWGRAGGPIDNSAFPQRMEIDYVRAYGQ</sequence>
<dbReference type="AlphaFoldDB" id="A0YBP3"/>
<dbReference type="GO" id="GO:0005975">
    <property type="term" value="P:carbohydrate metabolic process"/>
    <property type="evidence" value="ECO:0007669"/>
    <property type="project" value="InterPro"/>
</dbReference>
<dbReference type="PANTHER" id="PTHR10963:SF55">
    <property type="entry name" value="GLYCOSIDE HYDROLASE FAMILY 16 PROTEIN"/>
    <property type="match status" value="1"/>
</dbReference>
<dbReference type="Pfam" id="PF11721">
    <property type="entry name" value="Malectin"/>
    <property type="match status" value="1"/>
</dbReference>
<evidence type="ECO:0000313" key="5">
    <source>
        <dbReference type="Proteomes" id="UP000004931"/>
    </source>
</evidence>
<keyword evidence="2" id="KW-0732">Signal</keyword>
<dbReference type="Gene3D" id="2.60.120.200">
    <property type="match status" value="1"/>
</dbReference>
<accession>A0YBP3</accession>
<dbReference type="InterPro" id="IPR021720">
    <property type="entry name" value="Malectin_dom"/>
</dbReference>
<dbReference type="InterPro" id="IPR000757">
    <property type="entry name" value="Beta-glucanase-like"/>
</dbReference>
<dbReference type="SUPFAM" id="SSF49899">
    <property type="entry name" value="Concanavalin A-like lectins/glucanases"/>
    <property type="match status" value="1"/>
</dbReference>
<protein>
    <submittedName>
        <fullName evidence="4">Beta-glucanase</fullName>
    </submittedName>
</protein>
<dbReference type="PANTHER" id="PTHR10963">
    <property type="entry name" value="GLYCOSYL HYDROLASE-RELATED"/>
    <property type="match status" value="1"/>
</dbReference>
<dbReference type="eggNOG" id="COG2273">
    <property type="taxonomic scope" value="Bacteria"/>
</dbReference>
<dbReference type="CAZy" id="CBM57">
    <property type="family name" value="Carbohydrate-Binding Module Family 57"/>
</dbReference>
<dbReference type="CAZy" id="GH16">
    <property type="family name" value="Glycoside Hydrolase Family 16"/>
</dbReference>
<gene>
    <name evidence="4" type="ORF">GP2143_05965</name>
</gene>
<keyword evidence="5" id="KW-1185">Reference proteome</keyword>
<dbReference type="Pfam" id="PF00722">
    <property type="entry name" value="Glyco_hydro_16"/>
    <property type="match status" value="1"/>
</dbReference>
<dbReference type="STRING" id="247633.GP2143_05965"/>
<dbReference type="PROSITE" id="PS51762">
    <property type="entry name" value="GH16_2"/>
    <property type="match status" value="1"/>
</dbReference>
<comment type="caution">
    <text evidence="4">The sequence shown here is derived from an EMBL/GenBank/DDBJ whole genome shotgun (WGS) entry which is preliminary data.</text>
</comment>
<feature type="chain" id="PRO_5002630631" evidence="2">
    <location>
        <begin position="24"/>
        <end position="459"/>
    </location>
</feature>